<sequence length="82" mass="8754">MIGRCSKLSDARAIGGLADIRGHNDARASLLINERRSPARGLGVTIGQDNAASFSGERYGGRRADADAVFRPCAGYYRDLAK</sequence>
<proteinExistence type="predicted"/>
<keyword evidence="1" id="KW-0614">Plasmid</keyword>
<reference evidence="2" key="1">
    <citation type="submission" date="2015-11" db="EMBL/GenBank/DDBJ databases">
        <title>Complete genome sequence of a polyethylene-glycol degrader Sphingopyxis macrogoltabida 203N (NBRC 111659).</title>
        <authorList>
            <person name="Yoshiyuki O."/>
            <person name="Shouta N."/>
            <person name="Nagata Y."/>
            <person name="Numata M."/>
            <person name="Tsuchikane K."/>
            <person name="Hosoyama A."/>
            <person name="Yamazoe A."/>
            <person name="Tsuda M."/>
            <person name="Fujita N."/>
            <person name="Kawai F."/>
        </authorList>
    </citation>
    <scope>NUCLEOTIDE SEQUENCE [LARGE SCALE GENOMIC DNA]</scope>
    <source>
        <strain evidence="2">203N</strain>
        <plasmid evidence="2">unnamed1</plasmid>
    </source>
</reference>
<organism evidence="1 2">
    <name type="scientific">Sphingopyxis macrogoltabida</name>
    <name type="common">Sphingomonas macrogoltabidus</name>
    <dbReference type="NCBI Taxonomy" id="33050"/>
    <lineage>
        <taxon>Bacteria</taxon>
        <taxon>Pseudomonadati</taxon>
        <taxon>Pseudomonadota</taxon>
        <taxon>Alphaproteobacteria</taxon>
        <taxon>Sphingomonadales</taxon>
        <taxon>Sphingomonadaceae</taxon>
        <taxon>Sphingopyxis</taxon>
    </lineage>
</organism>
<accession>A0AAC9AZ55</accession>
<dbReference type="EMBL" id="CP013345">
    <property type="protein sequence ID" value="AMU92553.1"/>
    <property type="molecule type" value="Genomic_DNA"/>
</dbReference>
<evidence type="ECO:0000313" key="2">
    <source>
        <dbReference type="Proteomes" id="UP000076088"/>
    </source>
</evidence>
<evidence type="ECO:0000313" key="1">
    <source>
        <dbReference type="EMBL" id="AMU92553.1"/>
    </source>
</evidence>
<reference evidence="1 2" key="2">
    <citation type="journal article" date="2016" name="Genome Announc.">
        <title>Complete Genome Sequence of Sphingopyxis macrogoltabida Strain 203N (NBRC 111659), a Polyethylene Glycol Degrader.</title>
        <authorList>
            <person name="Ohtsubo Y."/>
            <person name="Nonoyama S."/>
            <person name="Nagata Y."/>
            <person name="Numata M."/>
            <person name="Tsuchikane K."/>
            <person name="Hosoyama A."/>
            <person name="Yamazoe A."/>
            <person name="Tsuda M."/>
            <person name="Fujita N."/>
            <person name="Kawai F."/>
        </authorList>
    </citation>
    <scope>NUCLEOTIDE SEQUENCE [LARGE SCALE GENOMIC DNA]</scope>
    <source>
        <strain evidence="1 2">203N</strain>
    </source>
</reference>
<protein>
    <submittedName>
        <fullName evidence="1">Uncharacterized protein</fullName>
    </submittedName>
</protein>
<gene>
    <name evidence="1" type="ORF">ATM17_30300</name>
</gene>
<dbReference type="AlphaFoldDB" id="A0AAC9AZ55"/>
<name>A0AAC9AZ55_SPHMC</name>
<dbReference type="Proteomes" id="UP000076088">
    <property type="component" value="Plasmid unnamed1"/>
</dbReference>
<keyword evidence="2" id="KW-1185">Reference proteome</keyword>
<geneLocation type="plasmid" evidence="1 2">
    <name>unnamed1</name>
</geneLocation>